<protein>
    <recommendedName>
        <fullName evidence="9">G-protein coupled receptors family 1 profile domain-containing protein</fullName>
    </recommendedName>
</protein>
<evidence type="ECO:0000313" key="11">
    <source>
        <dbReference type="EMBL" id="CAF1525890.1"/>
    </source>
</evidence>
<evidence type="ECO:0000256" key="8">
    <source>
        <dbReference type="SAM" id="Phobius"/>
    </source>
</evidence>
<dbReference type="Pfam" id="PF00001">
    <property type="entry name" value="7tm_1"/>
    <property type="match status" value="1"/>
</dbReference>
<evidence type="ECO:0000256" key="7">
    <source>
        <dbReference type="ARBA" id="ARBA00023224"/>
    </source>
</evidence>
<evidence type="ECO:0000256" key="6">
    <source>
        <dbReference type="ARBA" id="ARBA00023170"/>
    </source>
</evidence>
<dbReference type="Proteomes" id="UP000663828">
    <property type="component" value="Unassembled WGS sequence"/>
</dbReference>
<feature type="transmembrane region" description="Helical" evidence="8">
    <location>
        <begin position="186"/>
        <end position="208"/>
    </location>
</feature>
<dbReference type="PANTHER" id="PTHR24243:SF208">
    <property type="entry name" value="PYROKININ-1 RECEPTOR"/>
    <property type="match status" value="1"/>
</dbReference>
<dbReference type="PROSITE" id="PS50262">
    <property type="entry name" value="G_PROTEIN_RECEP_F1_2"/>
    <property type="match status" value="1"/>
</dbReference>
<comment type="caution">
    <text evidence="11">The sequence shown here is derived from an EMBL/GenBank/DDBJ whole genome shotgun (WGS) entry which is preliminary data.</text>
</comment>
<evidence type="ECO:0000313" key="12">
    <source>
        <dbReference type="Proteomes" id="UP000663828"/>
    </source>
</evidence>
<dbReference type="EMBL" id="CAJNOR010004762">
    <property type="protein sequence ID" value="CAF1525890.1"/>
    <property type="molecule type" value="Genomic_DNA"/>
</dbReference>
<dbReference type="GO" id="GO:0004930">
    <property type="term" value="F:G protein-coupled receptor activity"/>
    <property type="evidence" value="ECO:0007669"/>
    <property type="project" value="UniProtKB-KW"/>
</dbReference>
<keyword evidence="4" id="KW-0297">G-protein coupled receptor</keyword>
<feature type="transmembrane region" description="Helical" evidence="8">
    <location>
        <begin position="20"/>
        <end position="41"/>
    </location>
</feature>
<dbReference type="AlphaFoldDB" id="A0A815UZ66"/>
<evidence type="ECO:0000313" key="10">
    <source>
        <dbReference type="EMBL" id="CAF1451856.1"/>
    </source>
</evidence>
<dbReference type="Gene3D" id="1.20.1070.10">
    <property type="entry name" value="Rhodopsin 7-helix transmembrane proteins"/>
    <property type="match status" value="1"/>
</dbReference>
<organism evidence="11 12">
    <name type="scientific">Adineta ricciae</name>
    <name type="common">Rotifer</name>
    <dbReference type="NCBI Taxonomy" id="249248"/>
    <lineage>
        <taxon>Eukaryota</taxon>
        <taxon>Metazoa</taxon>
        <taxon>Spiralia</taxon>
        <taxon>Gnathifera</taxon>
        <taxon>Rotifera</taxon>
        <taxon>Eurotatoria</taxon>
        <taxon>Bdelloidea</taxon>
        <taxon>Adinetida</taxon>
        <taxon>Adinetidae</taxon>
        <taxon>Adineta</taxon>
    </lineage>
</organism>
<feature type="domain" description="G-protein coupled receptors family 1 profile" evidence="9">
    <location>
        <begin position="33"/>
        <end position="296"/>
    </location>
</feature>
<keyword evidence="7" id="KW-0807">Transducer</keyword>
<reference evidence="11" key="1">
    <citation type="submission" date="2021-02" db="EMBL/GenBank/DDBJ databases">
        <authorList>
            <person name="Nowell W R."/>
        </authorList>
    </citation>
    <scope>NUCLEOTIDE SEQUENCE</scope>
</reference>
<name>A0A815UZ66_ADIRI</name>
<gene>
    <name evidence="10" type="ORF">EDS130_LOCUS39569</name>
    <name evidence="11" type="ORF">XAT740_LOCUS41104</name>
</gene>
<accession>A0A815UZ66</accession>
<evidence type="ECO:0000256" key="1">
    <source>
        <dbReference type="ARBA" id="ARBA00004141"/>
    </source>
</evidence>
<evidence type="ECO:0000256" key="5">
    <source>
        <dbReference type="ARBA" id="ARBA00023136"/>
    </source>
</evidence>
<dbReference type="InterPro" id="IPR017452">
    <property type="entry name" value="GPCR_Rhodpsn_7TM"/>
</dbReference>
<evidence type="ECO:0000256" key="4">
    <source>
        <dbReference type="ARBA" id="ARBA00023040"/>
    </source>
</evidence>
<keyword evidence="12" id="KW-1185">Reference proteome</keyword>
<dbReference type="OrthoDB" id="10016974at2759"/>
<dbReference type="PANTHER" id="PTHR24243">
    <property type="entry name" value="G-PROTEIN COUPLED RECEPTOR"/>
    <property type="match status" value="1"/>
</dbReference>
<comment type="subcellular location">
    <subcellularLocation>
        <location evidence="1">Membrane</location>
        <topology evidence="1">Multi-pass membrane protein</topology>
    </subcellularLocation>
</comment>
<proteinExistence type="predicted"/>
<feature type="transmembrane region" description="Helical" evidence="8">
    <location>
        <begin position="53"/>
        <end position="76"/>
    </location>
</feature>
<feature type="transmembrane region" description="Helical" evidence="8">
    <location>
        <begin position="233"/>
        <end position="260"/>
    </location>
</feature>
<evidence type="ECO:0000256" key="3">
    <source>
        <dbReference type="ARBA" id="ARBA00022989"/>
    </source>
</evidence>
<feature type="transmembrane region" description="Helical" evidence="8">
    <location>
        <begin position="280"/>
        <end position="303"/>
    </location>
</feature>
<keyword evidence="5 8" id="KW-0472">Membrane</keyword>
<feature type="transmembrane region" description="Helical" evidence="8">
    <location>
        <begin position="139"/>
        <end position="160"/>
    </location>
</feature>
<sequence length="335" mass="38731">MSSVDQTIQQLNIITTVTIFIIYLVNFVSGIIGLTFNVFVFTRPLLRETPCSVYFIAATFVNFFVILFIIPVRLLTNNFNIDLTTYNPVYCKIQNFVFFTTRALSCWLITMACIDRYLHSSPEISSRRWSSLRTAKISVALVSIIIPISYSHMFIFYNLIQLRRSTGIVVYSCATQDPIYSTFINVWHLLMYSLCPSFLMLIFGCLTLKNIRFRDRAIPQNVRRATRRKRTDLLRMLLAQVIVIIICTGAFSVYQLYALFTSGLAKDSLRISQESAASKILAVLSYFPHSTSFYMFTLTGSIFRKEFVRVVRPCLFRKRNRVQITTVQINRGTPW</sequence>
<keyword evidence="3 8" id="KW-1133">Transmembrane helix</keyword>
<keyword evidence="2 8" id="KW-0812">Transmembrane</keyword>
<evidence type="ECO:0000259" key="9">
    <source>
        <dbReference type="PROSITE" id="PS50262"/>
    </source>
</evidence>
<dbReference type="GO" id="GO:0005886">
    <property type="term" value="C:plasma membrane"/>
    <property type="evidence" value="ECO:0007669"/>
    <property type="project" value="TreeGrafter"/>
</dbReference>
<keyword evidence="6" id="KW-0675">Receptor</keyword>
<evidence type="ECO:0000256" key="2">
    <source>
        <dbReference type="ARBA" id="ARBA00022692"/>
    </source>
</evidence>
<dbReference type="EMBL" id="CAJNOJ010000448">
    <property type="protein sequence ID" value="CAF1451856.1"/>
    <property type="molecule type" value="Genomic_DNA"/>
</dbReference>
<dbReference type="SUPFAM" id="SSF81321">
    <property type="entry name" value="Family A G protein-coupled receptor-like"/>
    <property type="match status" value="1"/>
</dbReference>
<dbReference type="Proteomes" id="UP000663852">
    <property type="component" value="Unassembled WGS sequence"/>
</dbReference>
<dbReference type="InterPro" id="IPR000276">
    <property type="entry name" value="GPCR_Rhodpsn"/>
</dbReference>